<gene>
    <name evidence="1" type="ORF">JF259_16070</name>
</gene>
<dbReference type="Pfam" id="PF16389">
    <property type="entry name" value="DUF4998"/>
    <property type="match status" value="1"/>
</dbReference>
<comment type="caution">
    <text evidence="1">The sequence shown here is derived from an EMBL/GenBank/DDBJ whole genome shotgun (WGS) entry which is preliminary data.</text>
</comment>
<dbReference type="PROSITE" id="PS51257">
    <property type="entry name" value="PROKAR_LIPOPROTEIN"/>
    <property type="match status" value="1"/>
</dbReference>
<name>A0A8J7JE49_9FLAO</name>
<sequence>MRNFLIINILAIALYSCTDINDEHQEYLDKGENIYTEKPDSLIVSPGFQRAKLQWFLYSDTSIKKARVFWNAGKDSLDVNISVNPQVKNVIEVIVPNLDEGVHTFAVLTLDGFDNKSIPVSIGGRVYGSSYQSGLSNRAITAYTNEGNSIVFKLANVFFDGYIDSELKYIDKEGLEQVIKLTDEAKTEFKIDDDGIDLNEPIYYRSIFQPQNSVDLFYSDYAQFDQ</sequence>
<dbReference type="AlphaFoldDB" id="A0A8J7JE49"/>
<dbReference type="RefSeq" id="WP_199116730.1">
    <property type="nucleotide sequence ID" value="NZ_JAELVQ010000031.1"/>
</dbReference>
<organism evidence="1 2">
    <name type="scientific">Snuella sedimenti</name>
    <dbReference type="NCBI Taxonomy" id="2798802"/>
    <lineage>
        <taxon>Bacteria</taxon>
        <taxon>Pseudomonadati</taxon>
        <taxon>Bacteroidota</taxon>
        <taxon>Flavobacteriia</taxon>
        <taxon>Flavobacteriales</taxon>
        <taxon>Flavobacteriaceae</taxon>
        <taxon>Snuella</taxon>
    </lineage>
</organism>
<proteinExistence type="predicted"/>
<evidence type="ECO:0000313" key="2">
    <source>
        <dbReference type="Proteomes" id="UP000610931"/>
    </source>
</evidence>
<accession>A0A8J7JE49</accession>
<reference evidence="1" key="1">
    <citation type="submission" date="2020-12" db="EMBL/GenBank/DDBJ databases">
        <title>Snuella sp. nov., isolated from sediment in Incheon.</title>
        <authorList>
            <person name="Kim W."/>
        </authorList>
    </citation>
    <scope>NUCLEOTIDE SEQUENCE</scope>
    <source>
        <strain evidence="1">CAU 1569</strain>
    </source>
</reference>
<protein>
    <recommendedName>
        <fullName evidence="3">DUF4998 domain-containing protein</fullName>
    </recommendedName>
</protein>
<dbReference type="EMBL" id="JAELVQ010000031">
    <property type="protein sequence ID" value="MBJ6369604.1"/>
    <property type="molecule type" value="Genomic_DNA"/>
</dbReference>
<dbReference type="Proteomes" id="UP000610931">
    <property type="component" value="Unassembled WGS sequence"/>
</dbReference>
<evidence type="ECO:0000313" key="1">
    <source>
        <dbReference type="EMBL" id="MBJ6369604.1"/>
    </source>
</evidence>
<evidence type="ECO:0008006" key="3">
    <source>
        <dbReference type="Google" id="ProtNLM"/>
    </source>
</evidence>
<keyword evidence="2" id="KW-1185">Reference proteome</keyword>